<evidence type="ECO:0000256" key="8">
    <source>
        <dbReference type="ARBA" id="ARBA00023004"/>
    </source>
</evidence>
<feature type="binding site" description="axial binding residue" evidence="11">
    <location>
        <position position="146"/>
    </location>
    <ligand>
        <name>heme</name>
        <dbReference type="ChEBI" id="CHEBI:30413"/>
        <label>4</label>
    </ligand>
    <ligandPart>
        <name>Fe</name>
        <dbReference type="ChEBI" id="CHEBI:18248"/>
    </ligandPart>
</feature>
<keyword evidence="5 9" id="KW-0349">Heme</keyword>
<name>A0A1H7G6V7_9GAMM</name>
<dbReference type="EMBL" id="FOAA01000001">
    <property type="protein sequence ID" value="SEK32542.1"/>
    <property type="molecule type" value="Genomic_DNA"/>
</dbReference>
<evidence type="ECO:0000256" key="11">
    <source>
        <dbReference type="PIRSR" id="PIRSR000017-2"/>
    </source>
</evidence>
<reference evidence="14" key="1">
    <citation type="submission" date="2016-10" db="EMBL/GenBank/DDBJ databases">
        <authorList>
            <person name="Varghese N."/>
            <person name="Submissions S."/>
        </authorList>
    </citation>
    <scope>NUCLEOTIDE SEQUENCE [LARGE SCALE GENOMIC DNA]</scope>
    <source>
        <strain evidence="14">DSM 241</strain>
    </source>
</reference>
<evidence type="ECO:0000256" key="9">
    <source>
        <dbReference type="PIRNR" id="PIRNR000017"/>
    </source>
</evidence>
<feature type="binding site" description="covalent" evidence="10">
    <location>
        <position position="112"/>
    </location>
    <ligand>
        <name>heme</name>
        <dbReference type="ChEBI" id="CHEBI:30413"/>
        <label>1</label>
    </ligand>
</feature>
<feature type="binding site" description="covalent" evidence="10">
    <location>
        <position position="316"/>
    </location>
    <ligand>
        <name>heme</name>
        <dbReference type="ChEBI" id="CHEBI:30413"/>
        <label>4</label>
    </ligand>
</feature>
<feature type="binding site" description="axial binding residue" evidence="11">
    <location>
        <position position="96"/>
    </location>
    <ligand>
        <name>heme</name>
        <dbReference type="ChEBI" id="CHEBI:30413"/>
        <label>1</label>
    </ligand>
    <ligandPart>
        <name>Fe</name>
        <dbReference type="ChEBI" id="CHEBI:18248"/>
    </ligandPart>
</feature>
<evidence type="ECO:0000313" key="13">
    <source>
        <dbReference type="EMBL" id="SEK32542.1"/>
    </source>
</evidence>
<dbReference type="STRING" id="1396821.SAMN05444515_101416"/>
<keyword evidence="6 9" id="KW-0479">Metal-binding</keyword>
<proteinExistence type="predicted"/>
<dbReference type="PROSITE" id="PS51257">
    <property type="entry name" value="PROKAR_LIPOPROTEIN"/>
    <property type="match status" value="1"/>
</dbReference>
<dbReference type="InterPro" id="IPR023119">
    <property type="entry name" value="Multihaem_cyt_PRC_cyt_su-like"/>
</dbReference>
<dbReference type="CDD" id="cd09224">
    <property type="entry name" value="CytoC_RC"/>
    <property type="match status" value="1"/>
</dbReference>
<feature type="binding site" description="axial binding residue" evidence="11">
    <location>
        <position position="317"/>
    </location>
    <ligand>
        <name>heme</name>
        <dbReference type="ChEBI" id="CHEBI:30413"/>
        <label>4</label>
    </ligand>
    <ligandPart>
        <name>Fe</name>
        <dbReference type="ChEBI" id="CHEBI:18248"/>
    </ligandPart>
</feature>
<feature type="binding site" description="covalent" evidence="10">
    <location>
        <position position="256"/>
    </location>
    <ligand>
        <name>heme</name>
        <dbReference type="ChEBI" id="CHEBI:30413"/>
        <label>3</label>
    </ligand>
</feature>
<dbReference type="SUPFAM" id="SSF48695">
    <property type="entry name" value="Multiheme cytochromes"/>
    <property type="match status" value="1"/>
</dbReference>
<evidence type="ECO:0000256" key="3">
    <source>
        <dbReference type="ARBA" id="ARBA00022448"/>
    </source>
</evidence>
<dbReference type="NCBIfam" id="NF040706">
    <property type="entry name" value="photo_cyt_PufC"/>
    <property type="match status" value="1"/>
</dbReference>
<evidence type="ECO:0000313" key="14">
    <source>
        <dbReference type="Proteomes" id="UP000199256"/>
    </source>
</evidence>
<feature type="region of interest" description="Disordered" evidence="12">
    <location>
        <begin position="341"/>
        <end position="379"/>
    </location>
</feature>
<dbReference type="GO" id="GO:0009055">
    <property type="term" value="F:electron transfer activity"/>
    <property type="evidence" value="ECO:0007669"/>
    <property type="project" value="InterPro"/>
</dbReference>
<dbReference type="Gene3D" id="1.10.468.10">
    <property type="entry name" value="Photosynthetic Reaction Center, subunit C, domain 2"/>
    <property type="match status" value="2"/>
</dbReference>
<dbReference type="Proteomes" id="UP000199256">
    <property type="component" value="Unassembled WGS sequence"/>
</dbReference>
<dbReference type="AlphaFoldDB" id="A0A1H7G6V7"/>
<feature type="compositionally biased region" description="Basic and acidic residues" evidence="12">
    <location>
        <begin position="341"/>
        <end position="352"/>
    </location>
</feature>
<keyword evidence="4 9" id="KW-0602">Photosynthesis</keyword>
<feature type="binding site" description="axial binding residue" evidence="11">
    <location>
        <position position="158"/>
    </location>
    <ligand>
        <name>heme</name>
        <dbReference type="ChEBI" id="CHEBI:30413"/>
        <label>2</label>
    </ligand>
    <ligandPart>
        <name>Fe</name>
        <dbReference type="ChEBI" id="CHEBI:18248"/>
    </ligandPart>
</feature>
<feature type="binding site" description="covalent" evidence="10">
    <location>
        <position position="253"/>
    </location>
    <ligand>
        <name>heme</name>
        <dbReference type="ChEBI" id="CHEBI:30413"/>
        <label>3</label>
    </ligand>
</feature>
<evidence type="ECO:0000256" key="2">
    <source>
        <dbReference type="ARBA" id="ARBA00015978"/>
    </source>
</evidence>
<gene>
    <name evidence="13" type="ORF">SAMN05444515_101416</name>
</gene>
<evidence type="ECO:0000256" key="5">
    <source>
        <dbReference type="ARBA" id="ARBA00022617"/>
    </source>
</evidence>
<keyword evidence="8 9" id="KW-0408">Iron</keyword>
<accession>A0A1H7G6V7</accession>
<evidence type="ECO:0000256" key="12">
    <source>
        <dbReference type="SAM" id="MobiDB-lite"/>
    </source>
</evidence>
<dbReference type="GO" id="GO:0019684">
    <property type="term" value="P:photosynthesis, light reaction"/>
    <property type="evidence" value="ECO:0007669"/>
    <property type="project" value="InterPro"/>
</dbReference>
<keyword evidence="9" id="KW-0674">Reaction center</keyword>
<dbReference type="Pfam" id="PF02276">
    <property type="entry name" value="CytoC_RC"/>
    <property type="match status" value="1"/>
</dbReference>
<dbReference type="PIRSF" id="PIRSF000017">
    <property type="entry name" value="RC_cytochrome"/>
    <property type="match status" value="1"/>
</dbReference>
<dbReference type="RefSeq" id="WP_090250180.1">
    <property type="nucleotide sequence ID" value="NZ_FOAA01000001.1"/>
</dbReference>
<dbReference type="InterPro" id="IPR003158">
    <property type="entry name" value="Photosyn_RC_cyt_c-su"/>
</dbReference>
<organism evidence="13 14">
    <name type="scientific">Ectothiorhodospira marina</name>
    <dbReference type="NCBI Taxonomy" id="1396821"/>
    <lineage>
        <taxon>Bacteria</taxon>
        <taxon>Pseudomonadati</taxon>
        <taxon>Pseudomonadota</taxon>
        <taxon>Gammaproteobacteria</taxon>
        <taxon>Chromatiales</taxon>
        <taxon>Ectothiorhodospiraceae</taxon>
        <taxon>Ectothiorhodospira</taxon>
    </lineage>
</organism>
<comment type="PTM">
    <text evidence="9 10">Binds 4 heme groups per subunit.</text>
</comment>
<feature type="binding site" description="covalent" evidence="10">
    <location>
        <position position="157"/>
    </location>
    <ligand>
        <name>heme</name>
        <dbReference type="ChEBI" id="CHEBI:30413"/>
        <label>2</label>
    </ligand>
</feature>
<feature type="binding site" description="axial binding residue" evidence="11">
    <location>
        <position position="257"/>
    </location>
    <ligand>
        <name>heme</name>
        <dbReference type="ChEBI" id="CHEBI:30413"/>
        <label>3</label>
    </ligand>
    <ligandPart>
        <name>Fe</name>
        <dbReference type="ChEBI" id="CHEBI:18248"/>
    </ligandPart>
</feature>
<dbReference type="OrthoDB" id="9813732at2"/>
<feature type="binding site" description="axial binding residue" evidence="11">
    <location>
        <position position="113"/>
    </location>
    <ligand>
        <name>heme</name>
        <dbReference type="ChEBI" id="CHEBI:30413"/>
        <label>1</label>
    </ligand>
    <ligandPart>
        <name>Fe</name>
        <dbReference type="ChEBI" id="CHEBI:18248"/>
    </ligandPart>
</feature>
<feature type="binding site" description="covalent" evidence="10">
    <location>
        <position position="109"/>
    </location>
    <ligand>
        <name>heme</name>
        <dbReference type="ChEBI" id="CHEBI:30413"/>
        <label>1</label>
    </ligand>
</feature>
<evidence type="ECO:0000256" key="6">
    <source>
        <dbReference type="ARBA" id="ARBA00022723"/>
    </source>
</evidence>
<protein>
    <recommendedName>
        <fullName evidence="2 9">Photosynthetic reaction center cytochrome c subunit</fullName>
    </recommendedName>
</protein>
<dbReference type="GO" id="GO:0005506">
    <property type="term" value="F:iron ion binding"/>
    <property type="evidence" value="ECO:0007669"/>
    <property type="project" value="InterPro"/>
</dbReference>
<feature type="compositionally biased region" description="Acidic residues" evidence="12">
    <location>
        <begin position="367"/>
        <end position="379"/>
    </location>
</feature>
<feature type="binding site" description="covalent" evidence="10">
    <location>
        <position position="313"/>
    </location>
    <ligand>
        <name>heme</name>
        <dbReference type="ChEBI" id="CHEBI:30413"/>
        <label>4</label>
    </ligand>
</feature>
<evidence type="ECO:0000256" key="4">
    <source>
        <dbReference type="ARBA" id="ARBA00022531"/>
    </source>
</evidence>
<sequence>MNTITRKTVTVAALTGAALLVTGCELPVGIDADQKGYRGLGMEQVTKRHLEARKRVDLVIPEAESPANSAGPKAGDIYTSVEVLGDLSIGEFNRLMNAITAWVAPEQGCNYCHVPGNFADENIYTKIVSRNMLEMVKTINTEWDAHVGETGVTCYTCHMGQPVPDQIWFEDHGPKQAGGVAASRMGQNLSGPNVASASLPNDVFTRFLAEDPQGLRITPRSTLPMGDNPYNLKDAEWNHGLMIHFSKALGANCTTCHNTNNFPDWQASPPQRVTAWHGIEMVRALNVGYLNPLQPVYPDSRLGPLGDAPKANCATCHNGLQLPLDRAQMLADYPELNRVQRREGWEPSKADAELSETQVDPDISAGDVEDDAALEAAES</sequence>
<feature type="binding site" description="covalent" evidence="10">
    <location>
        <position position="154"/>
    </location>
    <ligand>
        <name>heme</name>
        <dbReference type="ChEBI" id="CHEBI:30413"/>
        <label>2</label>
    </ligand>
</feature>
<dbReference type="InterPro" id="IPR036280">
    <property type="entry name" value="Multihaem_cyt_sf"/>
</dbReference>
<feature type="binding site" description="axial binding residue" evidence="11">
    <location>
        <position position="132"/>
    </location>
    <ligand>
        <name>heme</name>
        <dbReference type="ChEBI" id="CHEBI:30413"/>
        <label>2</label>
    </ligand>
    <ligandPart>
        <name>Fe</name>
        <dbReference type="ChEBI" id="CHEBI:18248"/>
    </ligandPart>
</feature>
<keyword evidence="14" id="KW-1185">Reference proteome</keyword>
<feature type="binding site" description="axial binding residue" evidence="11">
    <location>
        <position position="242"/>
    </location>
    <ligand>
        <name>heme</name>
        <dbReference type="ChEBI" id="CHEBI:30413"/>
        <label>3</label>
    </ligand>
    <ligandPart>
        <name>Fe</name>
        <dbReference type="ChEBI" id="CHEBI:18248"/>
    </ligandPart>
</feature>
<keyword evidence="3 9" id="KW-0813">Transport</keyword>
<dbReference type="GO" id="GO:0030077">
    <property type="term" value="C:plasma membrane light-harvesting complex"/>
    <property type="evidence" value="ECO:0007669"/>
    <property type="project" value="InterPro"/>
</dbReference>
<dbReference type="GO" id="GO:0020037">
    <property type="term" value="F:heme binding"/>
    <property type="evidence" value="ECO:0007669"/>
    <property type="project" value="InterPro"/>
</dbReference>
<evidence type="ECO:0000256" key="7">
    <source>
        <dbReference type="ARBA" id="ARBA00022982"/>
    </source>
</evidence>
<comment type="function">
    <text evidence="1 9">The reaction center of purple bacteria contains a tightly bound cytochrome molecule which re-reduces the photo oxidized primary electron donor.</text>
</comment>
<evidence type="ECO:0000256" key="1">
    <source>
        <dbReference type="ARBA" id="ARBA00003196"/>
    </source>
</evidence>
<keyword evidence="7 9" id="KW-0249">Electron transport</keyword>
<evidence type="ECO:0000256" key="10">
    <source>
        <dbReference type="PIRSR" id="PIRSR000017-1"/>
    </source>
</evidence>